<dbReference type="Pfam" id="PF18998">
    <property type="entry name" value="Flg_new_2"/>
    <property type="match status" value="1"/>
</dbReference>
<sequence length="94" mass="10598">MKSLNKARIGILLLLSLLLTSCLDMGLSEDMPQDNIDLKEVPEGTRVEVFAEPKSGFIFSHWTIGDEITSFDASYVFIMPAKDLHLTAHFRRTN</sequence>
<evidence type="ECO:0000313" key="3">
    <source>
        <dbReference type="Proteomes" id="UP000240708"/>
    </source>
</evidence>
<evidence type="ECO:0000259" key="1">
    <source>
        <dbReference type="Pfam" id="PF18998"/>
    </source>
</evidence>
<dbReference type="AlphaFoldDB" id="A0A2P8EET3"/>
<dbReference type="InterPro" id="IPR044060">
    <property type="entry name" value="Bacterial_rp_domain"/>
</dbReference>
<proteinExistence type="predicted"/>
<evidence type="ECO:0000313" key="2">
    <source>
        <dbReference type="EMBL" id="PSL07944.1"/>
    </source>
</evidence>
<accession>A0A2P8EET3</accession>
<organism evidence="2 3">
    <name type="scientific">Cecembia rubra</name>
    <dbReference type="NCBI Taxonomy" id="1485585"/>
    <lineage>
        <taxon>Bacteria</taxon>
        <taxon>Pseudomonadati</taxon>
        <taxon>Bacteroidota</taxon>
        <taxon>Cytophagia</taxon>
        <taxon>Cytophagales</taxon>
        <taxon>Cyclobacteriaceae</taxon>
        <taxon>Cecembia</taxon>
    </lineage>
</organism>
<feature type="domain" description="Bacterial repeat" evidence="1">
    <location>
        <begin position="41"/>
        <end position="92"/>
    </location>
</feature>
<dbReference type="EMBL" id="PYGF01000001">
    <property type="protein sequence ID" value="PSL07944.1"/>
    <property type="molecule type" value="Genomic_DNA"/>
</dbReference>
<reference evidence="2 3" key="1">
    <citation type="submission" date="2018-03" db="EMBL/GenBank/DDBJ databases">
        <title>Genomic Encyclopedia of Archaeal and Bacterial Type Strains, Phase II (KMG-II): from individual species to whole genera.</title>
        <authorList>
            <person name="Goeker M."/>
        </authorList>
    </citation>
    <scope>NUCLEOTIDE SEQUENCE [LARGE SCALE GENOMIC DNA]</scope>
    <source>
        <strain evidence="2 3">DSM 28057</strain>
    </source>
</reference>
<dbReference type="PROSITE" id="PS51257">
    <property type="entry name" value="PROKAR_LIPOPROTEIN"/>
    <property type="match status" value="1"/>
</dbReference>
<dbReference type="Proteomes" id="UP000240708">
    <property type="component" value="Unassembled WGS sequence"/>
</dbReference>
<comment type="caution">
    <text evidence="2">The sequence shown here is derived from an EMBL/GenBank/DDBJ whole genome shotgun (WGS) entry which is preliminary data.</text>
</comment>
<protein>
    <recommendedName>
        <fullName evidence="1">Bacterial repeat domain-containing protein</fullName>
    </recommendedName>
</protein>
<gene>
    <name evidence="2" type="ORF">CLV48_101885</name>
</gene>
<dbReference type="RefSeq" id="WP_106565974.1">
    <property type="nucleotide sequence ID" value="NZ_JAUVYL010000054.1"/>
</dbReference>
<name>A0A2P8EET3_9BACT</name>
<keyword evidence="3" id="KW-1185">Reference proteome</keyword>
<dbReference type="OrthoDB" id="1525027at2"/>